<feature type="region of interest" description="Disordered" evidence="1">
    <location>
        <begin position="1"/>
        <end position="22"/>
    </location>
</feature>
<feature type="compositionally biased region" description="Polar residues" evidence="1">
    <location>
        <begin position="54"/>
        <end position="64"/>
    </location>
</feature>
<evidence type="ECO:0000256" key="1">
    <source>
        <dbReference type="SAM" id="MobiDB-lite"/>
    </source>
</evidence>
<dbReference type="EMBL" id="CAKOFQ010006812">
    <property type="protein sequence ID" value="CAH1973608.1"/>
    <property type="molecule type" value="Genomic_DNA"/>
</dbReference>
<reference evidence="2" key="1">
    <citation type="submission" date="2022-03" db="EMBL/GenBank/DDBJ databases">
        <authorList>
            <person name="Sayadi A."/>
        </authorList>
    </citation>
    <scope>NUCLEOTIDE SEQUENCE</scope>
</reference>
<proteinExistence type="predicted"/>
<evidence type="ECO:0000313" key="2">
    <source>
        <dbReference type="EMBL" id="CAH1973608.1"/>
    </source>
</evidence>
<evidence type="ECO:0000313" key="3">
    <source>
        <dbReference type="Proteomes" id="UP001152888"/>
    </source>
</evidence>
<name>A0A9P0KGT7_ACAOB</name>
<comment type="caution">
    <text evidence="2">The sequence shown here is derived from an EMBL/GenBank/DDBJ whole genome shotgun (WGS) entry which is preliminary data.</text>
</comment>
<sequence length="97" mass="11182">MDERSGRSIQKWSKPPDGLYRNRTIKEKKKKNVLHSTSTGVVECTFRKEYSSIRNGNYGSSTSTRVRKRSHPNLVLQQKASSEKYSEDDVERNGVTF</sequence>
<keyword evidence="3" id="KW-1185">Reference proteome</keyword>
<accession>A0A9P0KGT7</accession>
<organism evidence="2 3">
    <name type="scientific">Acanthoscelides obtectus</name>
    <name type="common">Bean weevil</name>
    <name type="synonym">Bruchus obtectus</name>
    <dbReference type="NCBI Taxonomy" id="200917"/>
    <lineage>
        <taxon>Eukaryota</taxon>
        <taxon>Metazoa</taxon>
        <taxon>Ecdysozoa</taxon>
        <taxon>Arthropoda</taxon>
        <taxon>Hexapoda</taxon>
        <taxon>Insecta</taxon>
        <taxon>Pterygota</taxon>
        <taxon>Neoptera</taxon>
        <taxon>Endopterygota</taxon>
        <taxon>Coleoptera</taxon>
        <taxon>Polyphaga</taxon>
        <taxon>Cucujiformia</taxon>
        <taxon>Chrysomeloidea</taxon>
        <taxon>Chrysomelidae</taxon>
        <taxon>Bruchinae</taxon>
        <taxon>Bruchini</taxon>
        <taxon>Acanthoscelides</taxon>
    </lineage>
</organism>
<dbReference type="Proteomes" id="UP001152888">
    <property type="component" value="Unassembled WGS sequence"/>
</dbReference>
<feature type="region of interest" description="Disordered" evidence="1">
    <location>
        <begin position="54"/>
        <end position="97"/>
    </location>
</feature>
<dbReference type="AlphaFoldDB" id="A0A9P0KGT7"/>
<gene>
    <name evidence="2" type="ORF">ACAOBT_LOCUS10655</name>
</gene>
<protein>
    <submittedName>
        <fullName evidence="2">Uncharacterized protein</fullName>
    </submittedName>
</protein>